<reference evidence="3" key="1">
    <citation type="journal article" date="2019" name="Int. J. Syst. Evol. Microbiol.">
        <title>The Global Catalogue of Microorganisms (GCM) 10K type strain sequencing project: providing services to taxonomists for standard genome sequencing and annotation.</title>
        <authorList>
            <consortium name="The Broad Institute Genomics Platform"/>
            <consortium name="The Broad Institute Genome Sequencing Center for Infectious Disease"/>
            <person name="Wu L."/>
            <person name="Ma J."/>
        </authorList>
    </citation>
    <scope>NUCLEOTIDE SEQUENCE [LARGE SCALE GENOMIC DNA]</scope>
    <source>
        <strain evidence="3">DT92</strain>
    </source>
</reference>
<dbReference type="InterPro" id="IPR029464">
    <property type="entry name" value="HSDR_N"/>
</dbReference>
<feature type="domain" description="Type I restriction enzyme R protein N-terminal" evidence="1">
    <location>
        <begin position="25"/>
        <end position="136"/>
    </location>
</feature>
<organism evidence="2 3">
    <name type="scientific">Aquimarina celericrescens</name>
    <dbReference type="NCBI Taxonomy" id="1964542"/>
    <lineage>
        <taxon>Bacteria</taxon>
        <taxon>Pseudomonadati</taxon>
        <taxon>Bacteroidota</taxon>
        <taxon>Flavobacteriia</taxon>
        <taxon>Flavobacteriales</taxon>
        <taxon>Flavobacteriaceae</taxon>
        <taxon>Aquimarina</taxon>
    </lineage>
</organism>
<proteinExistence type="predicted"/>
<dbReference type="Proteomes" id="UP001597344">
    <property type="component" value="Unassembled WGS sequence"/>
</dbReference>
<dbReference type="EMBL" id="JBHUHY010000003">
    <property type="protein sequence ID" value="MFD2185999.1"/>
    <property type="molecule type" value="Genomic_DNA"/>
</dbReference>
<dbReference type="RefSeq" id="WP_378318985.1">
    <property type="nucleotide sequence ID" value="NZ_JBHUHY010000003.1"/>
</dbReference>
<name>A0ABW5ASR7_9FLAO</name>
<sequence>MKTYQKNGKEHYLCQIRKKLILCTPEETVRQEFIQQLVNIYKVPFNFIETEVLLSNRKRADILVSKEFKEGRLETPLILIECKASNVPLTQKVYDQAEGYDNFLEPEFMIITNGIETEFYKWDEHIQERRQINELPTFPEIVNLPKLDYSYYEYPKWTRPNHLNPTQFEINELSYEIGEASNPRLYSLFYNLIGLFFDEEDSPKNLSFSDREFIEDLGVRYITFGNAGGGGWAGDYRSFLVQDKKETEIISLSIMGKTNDKKRGYTMLLVAIDNAETSNLSLQYAIDRFIEKDKEIYSFWHDGTLTAGNKGRLKNQVVIDYVKRKSPKLVKNNKIFLGKLGNSKPFKMG</sequence>
<evidence type="ECO:0000313" key="2">
    <source>
        <dbReference type="EMBL" id="MFD2185999.1"/>
    </source>
</evidence>
<comment type="caution">
    <text evidence="2">The sequence shown here is derived from an EMBL/GenBank/DDBJ whole genome shotgun (WGS) entry which is preliminary data.</text>
</comment>
<accession>A0ABW5ASR7</accession>
<dbReference type="Gene3D" id="3.90.1570.30">
    <property type="match status" value="1"/>
</dbReference>
<evidence type="ECO:0000259" key="1">
    <source>
        <dbReference type="Pfam" id="PF13588"/>
    </source>
</evidence>
<gene>
    <name evidence="2" type="ORF">ACFSJT_04290</name>
</gene>
<protein>
    <submittedName>
        <fullName evidence="2">Type I restriction enzyme HsdR N-terminal domain-containing protein</fullName>
    </submittedName>
</protein>
<keyword evidence="3" id="KW-1185">Reference proteome</keyword>
<evidence type="ECO:0000313" key="3">
    <source>
        <dbReference type="Proteomes" id="UP001597344"/>
    </source>
</evidence>
<dbReference type="Pfam" id="PF13588">
    <property type="entry name" value="HSDR_N_2"/>
    <property type="match status" value="1"/>
</dbReference>